<dbReference type="EMBL" id="QPFP01000103">
    <property type="protein sequence ID" value="TEB21774.1"/>
    <property type="molecule type" value="Genomic_DNA"/>
</dbReference>
<accession>A0A4Y7SJI7</accession>
<reference evidence="2 3" key="1">
    <citation type="journal article" date="2019" name="Nat. Ecol. Evol.">
        <title>Megaphylogeny resolves global patterns of mushroom evolution.</title>
        <authorList>
            <person name="Varga T."/>
            <person name="Krizsan K."/>
            <person name="Foldi C."/>
            <person name="Dima B."/>
            <person name="Sanchez-Garcia M."/>
            <person name="Sanchez-Ramirez S."/>
            <person name="Szollosi G.J."/>
            <person name="Szarkandi J.G."/>
            <person name="Papp V."/>
            <person name="Albert L."/>
            <person name="Andreopoulos W."/>
            <person name="Angelini C."/>
            <person name="Antonin V."/>
            <person name="Barry K.W."/>
            <person name="Bougher N.L."/>
            <person name="Buchanan P."/>
            <person name="Buyck B."/>
            <person name="Bense V."/>
            <person name="Catcheside P."/>
            <person name="Chovatia M."/>
            <person name="Cooper J."/>
            <person name="Damon W."/>
            <person name="Desjardin D."/>
            <person name="Finy P."/>
            <person name="Geml J."/>
            <person name="Haridas S."/>
            <person name="Hughes K."/>
            <person name="Justo A."/>
            <person name="Karasinski D."/>
            <person name="Kautmanova I."/>
            <person name="Kiss B."/>
            <person name="Kocsube S."/>
            <person name="Kotiranta H."/>
            <person name="LaButti K.M."/>
            <person name="Lechner B.E."/>
            <person name="Liimatainen K."/>
            <person name="Lipzen A."/>
            <person name="Lukacs Z."/>
            <person name="Mihaltcheva S."/>
            <person name="Morgado L.N."/>
            <person name="Niskanen T."/>
            <person name="Noordeloos M.E."/>
            <person name="Ohm R.A."/>
            <person name="Ortiz-Santana B."/>
            <person name="Ovrebo C."/>
            <person name="Racz N."/>
            <person name="Riley R."/>
            <person name="Savchenko A."/>
            <person name="Shiryaev A."/>
            <person name="Soop K."/>
            <person name="Spirin V."/>
            <person name="Szebenyi C."/>
            <person name="Tomsovsky M."/>
            <person name="Tulloss R.E."/>
            <person name="Uehling J."/>
            <person name="Grigoriev I.V."/>
            <person name="Vagvolgyi C."/>
            <person name="Papp T."/>
            <person name="Martin F.M."/>
            <person name="Miettinen O."/>
            <person name="Hibbett D.S."/>
            <person name="Nagy L.G."/>
        </authorList>
    </citation>
    <scope>NUCLEOTIDE SEQUENCE [LARGE SCALE GENOMIC DNA]</scope>
    <source>
        <strain evidence="2 3">FP101781</strain>
    </source>
</reference>
<dbReference type="Proteomes" id="UP000298030">
    <property type="component" value="Unassembled WGS sequence"/>
</dbReference>
<feature type="compositionally biased region" description="Polar residues" evidence="1">
    <location>
        <begin position="57"/>
        <end position="68"/>
    </location>
</feature>
<evidence type="ECO:0000313" key="2">
    <source>
        <dbReference type="EMBL" id="TEB21774.1"/>
    </source>
</evidence>
<feature type="compositionally biased region" description="Pro residues" evidence="1">
    <location>
        <begin position="92"/>
        <end position="102"/>
    </location>
</feature>
<feature type="region of interest" description="Disordered" evidence="1">
    <location>
        <begin position="1"/>
        <end position="70"/>
    </location>
</feature>
<comment type="caution">
    <text evidence="2">The sequence shown here is derived from an EMBL/GenBank/DDBJ whole genome shotgun (WGS) entry which is preliminary data.</text>
</comment>
<evidence type="ECO:0000313" key="3">
    <source>
        <dbReference type="Proteomes" id="UP000298030"/>
    </source>
</evidence>
<proteinExistence type="predicted"/>
<protein>
    <submittedName>
        <fullName evidence="2">Uncharacterized protein</fullName>
    </submittedName>
</protein>
<dbReference type="AlphaFoldDB" id="A0A4Y7SJI7"/>
<keyword evidence="3" id="KW-1185">Reference proteome</keyword>
<sequence>MVLQEGSFIVPVLDEGEMPIEGIDPEHEEVAEHAPDPSATRPSTPCGNDSETEESTPRSQRTSYTHASESFPCQYYPPVSISHLMVHRTSSPPWPERQPPSPAHSVTLAPHRPSGMARSPSPVPPNLLRDPWVYPPGHRDTLIKLRHLEIDLASARAYVQVLEETRDLYRELLNSASVSK</sequence>
<organism evidence="2 3">
    <name type="scientific">Coprinellus micaceus</name>
    <name type="common">Glistening ink-cap mushroom</name>
    <name type="synonym">Coprinus micaceus</name>
    <dbReference type="NCBI Taxonomy" id="71717"/>
    <lineage>
        <taxon>Eukaryota</taxon>
        <taxon>Fungi</taxon>
        <taxon>Dikarya</taxon>
        <taxon>Basidiomycota</taxon>
        <taxon>Agaricomycotina</taxon>
        <taxon>Agaricomycetes</taxon>
        <taxon>Agaricomycetidae</taxon>
        <taxon>Agaricales</taxon>
        <taxon>Agaricineae</taxon>
        <taxon>Psathyrellaceae</taxon>
        <taxon>Coprinellus</taxon>
    </lineage>
</organism>
<feature type="compositionally biased region" description="Polar residues" evidence="1">
    <location>
        <begin position="40"/>
        <end position="49"/>
    </location>
</feature>
<evidence type="ECO:0000256" key="1">
    <source>
        <dbReference type="SAM" id="MobiDB-lite"/>
    </source>
</evidence>
<feature type="region of interest" description="Disordered" evidence="1">
    <location>
        <begin position="88"/>
        <end position="123"/>
    </location>
</feature>
<feature type="compositionally biased region" description="Basic and acidic residues" evidence="1">
    <location>
        <begin position="24"/>
        <end position="35"/>
    </location>
</feature>
<gene>
    <name evidence="2" type="ORF">FA13DRAFT_1741604</name>
</gene>
<name>A0A4Y7SJI7_COPMI</name>